<evidence type="ECO:0000256" key="3">
    <source>
        <dbReference type="SAM" id="MobiDB-lite"/>
    </source>
</evidence>
<dbReference type="PANTHER" id="PTHR23052">
    <property type="entry name" value="AXONEMAL DYNEIN LIGHT CHAIN DOMAIN-CONTAINING PROTEIN 1"/>
    <property type="match status" value="1"/>
</dbReference>
<dbReference type="GO" id="GO:0005737">
    <property type="term" value="C:cytoplasm"/>
    <property type="evidence" value="ECO:0007669"/>
    <property type="project" value="UniProtKB-ARBA"/>
</dbReference>
<comment type="caution">
    <text evidence="4">The sequence shown here is derived from an EMBL/GenBank/DDBJ whole genome shotgun (WGS) entry which is preliminary data.</text>
</comment>
<dbReference type="OrthoDB" id="1927454at2759"/>
<dbReference type="InterPro" id="IPR019347">
    <property type="entry name" value="Axonemal_dynein_light_chain"/>
</dbReference>
<feature type="compositionally biased region" description="Polar residues" evidence="3">
    <location>
        <begin position="826"/>
        <end position="836"/>
    </location>
</feature>
<evidence type="ECO:0008006" key="6">
    <source>
        <dbReference type="Google" id="ProtNLM"/>
    </source>
</evidence>
<organism evidence="4 5">
    <name type="scientific">Synaphobranchus kaupii</name>
    <name type="common">Kaup's arrowtooth eel</name>
    <dbReference type="NCBI Taxonomy" id="118154"/>
    <lineage>
        <taxon>Eukaryota</taxon>
        <taxon>Metazoa</taxon>
        <taxon>Chordata</taxon>
        <taxon>Craniata</taxon>
        <taxon>Vertebrata</taxon>
        <taxon>Euteleostomi</taxon>
        <taxon>Actinopterygii</taxon>
        <taxon>Neopterygii</taxon>
        <taxon>Teleostei</taxon>
        <taxon>Anguilliformes</taxon>
        <taxon>Synaphobranchidae</taxon>
        <taxon>Synaphobranchus</taxon>
    </lineage>
</organism>
<dbReference type="AlphaFoldDB" id="A0A9Q1J8W9"/>
<feature type="region of interest" description="Disordered" evidence="3">
    <location>
        <begin position="1"/>
        <end position="22"/>
    </location>
</feature>
<feature type="compositionally biased region" description="Basic and acidic residues" evidence="3">
    <location>
        <begin position="938"/>
        <end position="947"/>
    </location>
</feature>
<dbReference type="InterPro" id="IPR052845">
    <property type="entry name" value="Axonemal_dynein_LC_domain"/>
</dbReference>
<accession>A0A9Q1J8W9</accession>
<dbReference type="Pfam" id="PF10211">
    <property type="entry name" value="Ax_dynein_light"/>
    <property type="match status" value="1"/>
</dbReference>
<evidence type="ECO:0000256" key="2">
    <source>
        <dbReference type="SAM" id="Coils"/>
    </source>
</evidence>
<evidence type="ECO:0000313" key="5">
    <source>
        <dbReference type="Proteomes" id="UP001152622"/>
    </source>
</evidence>
<dbReference type="PANTHER" id="PTHR23052:SF1">
    <property type="entry name" value="AXONEMAL DYNEIN LIGHT CHAIN DOMAIN-CONTAINING PROTEIN 1"/>
    <property type="match status" value="1"/>
</dbReference>
<reference evidence="4" key="1">
    <citation type="journal article" date="2023" name="Science">
        <title>Genome structures resolve the early diversification of teleost fishes.</title>
        <authorList>
            <person name="Parey E."/>
            <person name="Louis A."/>
            <person name="Montfort J."/>
            <person name="Bouchez O."/>
            <person name="Roques C."/>
            <person name="Iampietro C."/>
            <person name="Lluch J."/>
            <person name="Castinel A."/>
            <person name="Donnadieu C."/>
            <person name="Desvignes T."/>
            <person name="Floi Bucao C."/>
            <person name="Jouanno E."/>
            <person name="Wen M."/>
            <person name="Mejri S."/>
            <person name="Dirks R."/>
            <person name="Jansen H."/>
            <person name="Henkel C."/>
            <person name="Chen W.J."/>
            <person name="Zahm M."/>
            <person name="Cabau C."/>
            <person name="Klopp C."/>
            <person name="Thompson A.W."/>
            <person name="Robinson-Rechavi M."/>
            <person name="Braasch I."/>
            <person name="Lecointre G."/>
            <person name="Bobe J."/>
            <person name="Postlethwait J.H."/>
            <person name="Berthelot C."/>
            <person name="Roest Crollius H."/>
            <person name="Guiguen Y."/>
        </authorList>
    </citation>
    <scope>NUCLEOTIDE SEQUENCE</scope>
    <source>
        <strain evidence="4">WJC10195</strain>
    </source>
</reference>
<feature type="coiled-coil region" evidence="2">
    <location>
        <begin position="261"/>
        <end position="309"/>
    </location>
</feature>
<gene>
    <name evidence="4" type="ORF">SKAU_G00053860</name>
</gene>
<name>A0A9Q1J8W9_SYNKA</name>
<protein>
    <recommendedName>
        <fullName evidence="6">Axonemal dynein light chain domain containing 1</fullName>
    </recommendedName>
</protein>
<dbReference type="EMBL" id="JAINUF010000002">
    <property type="protein sequence ID" value="KAJ8374806.1"/>
    <property type="molecule type" value="Genomic_DNA"/>
</dbReference>
<keyword evidence="1 2" id="KW-0175">Coiled coil</keyword>
<proteinExistence type="predicted"/>
<feature type="region of interest" description="Disordered" evidence="3">
    <location>
        <begin position="913"/>
        <end position="956"/>
    </location>
</feature>
<sequence>MSIKQHPSLPALTKPEGRRMNSTRDEVTDELLTTLISTVSPLERSLEAPKITKTPKDFKVHGMRSTDAIWQHPLGRRKYKHLLDQPTSATGAGRGLGLEKSLIPAEYHIVKNKGVIGLKCYEDKYTVLLEDEERRLRVFPSMKPSSRLEVLQLMKVMDEMLDKAGVNQEHTELRSLSEMEGLLKLVRVEQDIYNTVFHELIRQVSVHCAERGQLLAKLRQRYVALLGRIPQQMKGLHTEALAQRALDRRRTEEIICLKNSITQLNDELSEIKGHNENVSQQAERAQQDLAKAQEELQRTSDLVVECRELYEMQRHRLEGQVTGLTNERDLWRKVTYSLALKVIKANKLQLASRLDVSNQTWVKTAKHFTALLTTKDVEDMRYITKLTDRWKDEVTAFTQRLNDTEQRQCEEIKRVQAGITRWQGFCEASVNSPDVKLEESQDELFFDLKQWSLLLTVQCERYGGEDLLSCQETLKLLSQLQDDWVDVCLQLFRRHPGPDGELPKGQESMRELGRSVSQLHKQLEARITGESGGHKLLITLTVAMECWALKLKAVKDQSVGLPHCDWLNLERDLGGWTKLTEEALLQVSSTWTESERVKKALYIRIEMNSVFAMLREFLSTQDIFLDCENQRMSEEASSIHSALTRWMVDLLLLMVPDFSDEQEPPLHPGSDPQALVKVSLKELEEDCEHLTQKLFNFSKYLTSSCLPIVEDDLQKQRAEDESENVLDELNNLQRECEIWRKAGWSLLMDIKGAPVDVQESVAAQSVKDIFPSVKASEDTMKDEFAEPPSDTEEEVEKKAVGEGEDESSEPMGKFTERSRSRKSVGHHSSTTENTLGQERALSVGTGEAVDLSQTPNTQRPFDALATAEALRLQLLGAESRAESAEGHARQTEKALQAALGKIQELELQLKARASMEQRGNKKTAARTSQRAVTAEPRTVSERPEPRTKQRSAPKKH</sequence>
<evidence type="ECO:0000256" key="1">
    <source>
        <dbReference type="ARBA" id="ARBA00023054"/>
    </source>
</evidence>
<keyword evidence="5" id="KW-1185">Reference proteome</keyword>
<dbReference type="Proteomes" id="UP001152622">
    <property type="component" value="Chromosome 2"/>
</dbReference>
<evidence type="ECO:0000313" key="4">
    <source>
        <dbReference type="EMBL" id="KAJ8374806.1"/>
    </source>
</evidence>
<feature type="coiled-coil region" evidence="2">
    <location>
        <begin position="715"/>
        <end position="742"/>
    </location>
</feature>
<feature type="region of interest" description="Disordered" evidence="3">
    <location>
        <begin position="777"/>
        <end position="840"/>
    </location>
</feature>